<accession>A0A8K0MCT7</accession>
<sequence>MSLFKALDSHHFHSLLKHRSFANQPFSFSSVFQRTLSVSLQTEVRSSPRKPLDVLFKEAVELCPKSEDSETQIEEENNELKTGLRKLERELKSLKANSDGNMDAKETKSKNSNGRSSVYAVFAGRGRSNERDMEKRREDSTVHKELSPDMELFVSHLYKEGYFKDANFLPGNRSSLDFCCFEDSYGRGFIKFAAERFAKENQEIAKWVSGSDLKKVAHFGCPSLSRRSVFSAKRLRNFFEIQEDTVCSKCVLKPSCKFVNQNVWKGGVKNLKLTDAMNVITLYALDAVPPELSVPDEIKASISQLLKEILKLSQTIS</sequence>
<reference evidence="2" key="1">
    <citation type="submission" date="2020-03" db="EMBL/GenBank/DDBJ databases">
        <title>A high-quality chromosome-level genome assembly of a woody plant with both climbing and erect habits, Rhamnella rubrinervis.</title>
        <authorList>
            <person name="Lu Z."/>
            <person name="Yang Y."/>
            <person name="Zhu X."/>
            <person name="Sun Y."/>
        </authorList>
    </citation>
    <scope>NUCLEOTIDE SEQUENCE</scope>
    <source>
        <strain evidence="2">BYM</strain>
        <tissue evidence="2">Leaf</tissue>
    </source>
</reference>
<dbReference type="OrthoDB" id="974159at2759"/>
<name>A0A8K0MCT7_9ROSA</name>
<dbReference type="AlphaFoldDB" id="A0A8K0MCT7"/>
<evidence type="ECO:0000313" key="2">
    <source>
        <dbReference type="EMBL" id="KAF3442372.1"/>
    </source>
</evidence>
<dbReference type="EMBL" id="VOIH02000007">
    <property type="protein sequence ID" value="KAF3442372.1"/>
    <property type="molecule type" value="Genomic_DNA"/>
</dbReference>
<feature type="coiled-coil region" evidence="1">
    <location>
        <begin position="70"/>
        <end position="104"/>
    </location>
</feature>
<organism evidence="2 3">
    <name type="scientific">Rhamnella rubrinervis</name>
    <dbReference type="NCBI Taxonomy" id="2594499"/>
    <lineage>
        <taxon>Eukaryota</taxon>
        <taxon>Viridiplantae</taxon>
        <taxon>Streptophyta</taxon>
        <taxon>Embryophyta</taxon>
        <taxon>Tracheophyta</taxon>
        <taxon>Spermatophyta</taxon>
        <taxon>Magnoliopsida</taxon>
        <taxon>eudicotyledons</taxon>
        <taxon>Gunneridae</taxon>
        <taxon>Pentapetalae</taxon>
        <taxon>rosids</taxon>
        <taxon>fabids</taxon>
        <taxon>Rosales</taxon>
        <taxon>Rhamnaceae</taxon>
        <taxon>rhamnoid group</taxon>
        <taxon>Rhamneae</taxon>
        <taxon>Rhamnella</taxon>
    </lineage>
</organism>
<evidence type="ECO:0000313" key="3">
    <source>
        <dbReference type="Proteomes" id="UP000796880"/>
    </source>
</evidence>
<keyword evidence="3" id="KW-1185">Reference proteome</keyword>
<protein>
    <submittedName>
        <fullName evidence="2">Uncharacterized protein</fullName>
    </submittedName>
</protein>
<gene>
    <name evidence="2" type="ORF">FNV43_RR16288</name>
</gene>
<dbReference type="Proteomes" id="UP000796880">
    <property type="component" value="Unassembled WGS sequence"/>
</dbReference>
<keyword evidence="1" id="KW-0175">Coiled coil</keyword>
<proteinExistence type="predicted"/>
<comment type="caution">
    <text evidence="2">The sequence shown here is derived from an EMBL/GenBank/DDBJ whole genome shotgun (WGS) entry which is preliminary data.</text>
</comment>
<evidence type="ECO:0000256" key="1">
    <source>
        <dbReference type="SAM" id="Coils"/>
    </source>
</evidence>